<sequence length="458" mass="49413">MILYVGRFSTLLGTTLAGCLLSTTVGNLNSWTSPVLPKLENLTSDNPFDHTITSSQASWLSSLLTLGAILGCWFFGALSDIAGKRPVFISLGLPLLLGYILMASVGKIEAFYVARFAQGTAMGGLFALMNYLGEVSSKENRGVVMTLTGMMVSAGALFSYVVGPFVSVNEFNAIMAVVPAVFLVVSYAFCAESPYFYLMKNEVELAKKSLRAFRGDGCDIDGEIDDMKVQIKAQNEGSIIDIVKTRGFLKAFTISIVLVTSQQFTGINAILMYSQPILDLTNSGLSPEIGSMIIGAIQLLSGGITPLIIGKFGRKSIMLASGLGMILSESILGIYCIFQRSGADVDSINFLPLLTLAMFMLSYNFGFGPLCWMIPSEILPTRVKILATSFIVSVYFVVGFFIAQFFNPIVDAVGIGAVFVFFAVCCAVTCVFIKFYVIETVGKSLEEIQNYLNGAKGF</sequence>
<evidence type="ECO:0000256" key="5">
    <source>
        <dbReference type="ARBA" id="ARBA00022692"/>
    </source>
</evidence>
<dbReference type="SUPFAM" id="SSF103473">
    <property type="entry name" value="MFS general substrate transporter"/>
    <property type="match status" value="1"/>
</dbReference>
<dbReference type="GO" id="GO:0022857">
    <property type="term" value="F:transmembrane transporter activity"/>
    <property type="evidence" value="ECO:0007669"/>
    <property type="project" value="InterPro"/>
</dbReference>
<evidence type="ECO:0000259" key="10">
    <source>
        <dbReference type="PROSITE" id="PS50850"/>
    </source>
</evidence>
<keyword evidence="6 9" id="KW-1133">Transmembrane helix</keyword>
<keyword evidence="2" id="KW-0813">Transport</keyword>
<evidence type="ECO:0000256" key="7">
    <source>
        <dbReference type="ARBA" id="ARBA00023136"/>
    </source>
</evidence>
<evidence type="ECO:0000313" key="11">
    <source>
        <dbReference type="EMBL" id="CAH1188711.1"/>
    </source>
</evidence>
<dbReference type="OrthoDB" id="4142200at2759"/>
<keyword evidence="12" id="KW-1185">Reference proteome</keyword>
<dbReference type="InterPro" id="IPR005828">
    <property type="entry name" value="MFS_sugar_transport-like"/>
</dbReference>
<feature type="transmembrane region" description="Helical" evidence="9">
    <location>
        <begin position="385"/>
        <end position="406"/>
    </location>
</feature>
<evidence type="ECO:0000256" key="9">
    <source>
        <dbReference type="SAM" id="Phobius"/>
    </source>
</evidence>
<dbReference type="PANTHER" id="PTHR48021:SF47">
    <property type="entry name" value="GH17672P"/>
    <property type="match status" value="1"/>
</dbReference>
<dbReference type="PRINTS" id="PR00171">
    <property type="entry name" value="SUGRTRNSPORT"/>
</dbReference>
<comment type="subcellular location">
    <subcellularLocation>
        <location evidence="1">Cell membrane</location>
        <topology evidence="1">Multi-pass membrane protein</topology>
    </subcellularLocation>
</comment>
<accession>A0A9P0DXE6</accession>
<proteinExistence type="predicted"/>
<evidence type="ECO:0000256" key="8">
    <source>
        <dbReference type="ARBA" id="ARBA00023180"/>
    </source>
</evidence>
<dbReference type="PANTHER" id="PTHR48021">
    <property type="match status" value="1"/>
</dbReference>
<feature type="transmembrane region" description="Helical" evidence="9">
    <location>
        <begin position="112"/>
        <end position="132"/>
    </location>
</feature>
<dbReference type="PROSITE" id="PS50850">
    <property type="entry name" value="MFS"/>
    <property type="match status" value="1"/>
</dbReference>
<keyword evidence="3" id="KW-1003">Cell membrane</keyword>
<name>A0A9P0DXE6_PHYSR</name>
<dbReference type="InterPro" id="IPR020846">
    <property type="entry name" value="MFS_dom"/>
</dbReference>
<feature type="transmembrane region" description="Helical" evidence="9">
    <location>
        <begin position="171"/>
        <end position="190"/>
    </location>
</feature>
<organism evidence="11 12">
    <name type="scientific">Phyllotreta striolata</name>
    <name type="common">Striped flea beetle</name>
    <name type="synonym">Crioceris striolata</name>
    <dbReference type="NCBI Taxonomy" id="444603"/>
    <lineage>
        <taxon>Eukaryota</taxon>
        <taxon>Metazoa</taxon>
        <taxon>Ecdysozoa</taxon>
        <taxon>Arthropoda</taxon>
        <taxon>Hexapoda</taxon>
        <taxon>Insecta</taxon>
        <taxon>Pterygota</taxon>
        <taxon>Neoptera</taxon>
        <taxon>Endopterygota</taxon>
        <taxon>Coleoptera</taxon>
        <taxon>Polyphaga</taxon>
        <taxon>Cucujiformia</taxon>
        <taxon>Chrysomeloidea</taxon>
        <taxon>Chrysomelidae</taxon>
        <taxon>Galerucinae</taxon>
        <taxon>Alticini</taxon>
        <taxon>Phyllotreta</taxon>
    </lineage>
</organism>
<dbReference type="FunFam" id="1.20.1250.20:FF:000218">
    <property type="entry name" value="facilitated trehalose transporter Tret1"/>
    <property type="match status" value="1"/>
</dbReference>
<keyword evidence="8" id="KW-0325">Glycoprotein</keyword>
<feature type="transmembrane region" description="Helical" evidence="9">
    <location>
        <begin position="350"/>
        <end position="373"/>
    </location>
</feature>
<keyword evidence="7 9" id="KW-0472">Membrane</keyword>
<feature type="transmembrane region" description="Helical" evidence="9">
    <location>
        <begin position="412"/>
        <end position="437"/>
    </location>
</feature>
<reference evidence="11" key="1">
    <citation type="submission" date="2022-01" db="EMBL/GenBank/DDBJ databases">
        <authorList>
            <person name="King R."/>
        </authorList>
    </citation>
    <scope>NUCLEOTIDE SEQUENCE</scope>
</reference>
<protein>
    <recommendedName>
        <fullName evidence="10">Major facilitator superfamily (MFS) profile domain-containing protein</fullName>
    </recommendedName>
</protein>
<evidence type="ECO:0000256" key="2">
    <source>
        <dbReference type="ARBA" id="ARBA00022448"/>
    </source>
</evidence>
<dbReference type="Gene3D" id="1.20.1250.20">
    <property type="entry name" value="MFS general substrate transporter like domains"/>
    <property type="match status" value="1"/>
</dbReference>
<feature type="transmembrane region" description="Helical" evidence="9">
    <location>
        <begin position="291"/>
        <end position="310"/>
    </location>
</feature>
<evidence type="ECO:0000256" key="6">
    <source>
        <dbReference type="ARBA" id="ARBA00022989"/>
    </source>
</evidence>
<dbReference type="InterPro" id="IPR050549">
    <property type="entry name" value="MFS_Trehalose_Transporter"/>
</dbReference>
<dbReference type="Pfam" id="PF00083">
    <property type="entry name" value="Sugar_tr"/>
    <property type="match status" value="1"/>
</dbReference>
<feature type="transmembrane region" description="Helical" evidence="9">
    <location>
        <begin position="248"/>
        <end position="271"/>
    </location>
</feature>
<feature type="transmembrane region" description="Helical" evidence="9">
    <location>
        <begin position="87"/>
        <end position="106"/>
    </location>
</feature>
<evidence type="ECO:0000256" key="3">
    <source>
        <dbReference type="ARBA" id="ARBA00022475"/>
    </source>
</evidence>
<feature type="transmembrane region" description="Helical" evidence="9">
    <location>
        <begin position="317"/>
        <end position="338"/>
    </location>
</feature>
<feature type="transmembrane region" description="Helical" evidence="9">
    <location>
        <begin position="57"/>
        <end position="75"/>
    </location>
</feature>
<gene>
    <name evidence="11" type="ORF">PHYEVI_LOCUS11770</name>
</gene>
<keyword evidence="4" id="KW-0762">Sugar transport</keyword>
<dbReference type="Proteomes" id="UP001153712">
    <property type="component" value="Chromosome 9"/>
</dbReference>
<feature type="domain" description="Major facilitator superfamily (MFS) profile" evidence="10">
    <location>
        <begin position="1"/>
        <end position="441"/>
    </location>
</feature>
<dbReference type="PROSITE" id="PS51257">
    <property type="entry name" value="PROKAR_LIPOPROTEIN"/>
    <property type="match status" value="1"/>
</dbReference>
<dbReference type="AlphaFoldDB" id="A0A9P0DXE6"/>
<dbReference type="EMBL" id="OU900102">
    <property type="protein sequence ID" value="CAH1188711.1"/>
    <property type="molecule type" value="Genomic_DNA"/>
</dbReference>
<evidence type="ECO:0000256" key="1">
    <source>
        <dbReference type="ARBA" id="ARBA00004651"/>
    </source>
</evidence>
<dbReference type="InterPro" id="IPR003663">
    <property type="entry name" value="Sugar/inositol_transpt"/>
</dbReference>
<dbReference type="InterPro" id="IPR036259">
    <property type="entry name" value="MFS_trans_sf"/>
</dbReference>
<dbReference type="GO" id="GO:0005886">
    <property type="term" value="C:plasma membrane"/>
    <property type="evidence" value="ECO:0007669"/>
    <property type="project" value="UniProtKB-SubCell"/>
</dbReference>
<feature type="transmembrane region" description="Helical" evidence="9">
    <location>
        <begin position="144"/>
        <end position="165"/>
    </location>
</feature>
<keyword evidence="5 9" id="KW-0812">Transmembrane</keyword>
<evidence type="ECO:0000256" key="4">
    <source>
        <dbReference type="ARBA" id="ARBA00022597"/>
    </source>
</evidence>
<evidence type="ECO:0000313" key="12">
    <source>
        <dbReference type="Proteomes" id="UP001153712"/>
    </source>
</evidence>